<keyword evidence="14" id="KW-1185">Reference proteome</keyword>
<evidence type="ECO:0000256" key="6">
    <source>
        <dbReference type="ARBA" id="ARBA00023001"/>
    </source>
</evidence>
<evidence type="ECO:0000256" key="5">
    <source>
        <dbReference type="ARBA" id="ARBA00022801"/>
    </source>
</evidence>
<keyword evidence="5" id="KW-0378">Hydrolase</keyword>
<evidence type="ECO:0000256" key="1">
    <source>
        <dbReference type="ARBA" id="ARBA00001641"/>
    </source>
</evidence>
<evidence type="ECO:0000313" key="13">
    <source>
        <dbReference type="EMBL" id="RQM13311.1"/>
    </source>
</evidence>
<keyword evidence="4 11" id="KW-0732">Signal</keyword>
<dbReference type="SUPFAM" id="SSF49899">
    <property type="entry name" value="Concanavalin A-like lectins/glucanases"/>
    <property type="match status" value="1"/>
</dbReference>
<keyword evidence="6" id="KW-0136">Cellulose degradation</keyword>
<evidence type="ECO:0000256" key="10">
    <source>
        <dbReference type="SAM" id="MobiDB-lite"/>
    </source>
</evidence>
<dbReference type="EMBL" id="QLLG01000364">
    <property type="protein sequence ID" value="RMX63785.1"/>
    <property type="molecule type" value="Genomic_DNA"/>
</dbReference>
<dbReference type="AlphaFoldDB" id="A0A3M6V9W6"/>
<dbReference type="CDD" id="cd07999">
    <property type="entry name" value="GH7_CBH_EG"/>
    <property type="match status" value="1"/>
</dbReference>
<dbReference type="InterPro" id="IPR001722">
    <property type="entry name" value="Glyco_hydro_7"/>
</dbReference>
<evidence type="ECO:0000256" key="9">
    <source>
        <dbReference type="ARBA" id="ARBA00023326"/>
    </source>
</evidence>
<organism evidence="12 14">
    <name type="scientific">Peronospora effusa</name>
    <dbReference type="NCBI Taxonomy" id="542832"/>
    <lineage>
        <taxon>Eukaryota</taxon>
        <taxon>Sar</taxon>
        <taxon>Stramenopiles</taxon>
        <taxon>Oomycota</taxon>
        <taxon>Peronosporomycetes</taxon>
        <taxon>Peronosporales</taxon>
        <taxon>Peronosporaceae</taxon>
        <taxon>Peronospora</taxon>
    </lineage>
</organism>
<feature type="region of interest" description="Disordered" evidence="10">
    <location>
        <begin position="477"/>
        <end position="645"/>
    </location>
</feature>
<sequence length="645" mass="68548">MQTPSALRLVALAATASLAAVITNAQQVGTNTAETHPSLTTQTCTKGSCTEDSKTSIVLDANWRWLYKQGTSTNCYTGNKWDATICKDPKTCASSCALDGADYTGTYGITTESDSMTMKLVTKGQYSTNIGSRVYVSDSPKTYKLYKLLNQEFSFDVDVSALDCGLNGALYFVEMDADGGMKRFPTNKAGAEYGTGYCDAQCPRDLKFISGEANSLEWTPSKADPNVGFGKYGSCCAELDIWEANMISNAYTTHPCTSSTKTTGPHRCMTAKECGDGKARYDGVCDKDGCDFNPYRMGNKTFFGPGAEFAIDSTKKFTVVTRFITDDNTATGTLTEVSRFYVQDGKTHEMPHATFPAIKDMNSLTDKTCSASKKLFGDTDDHKIKGGLKQMSLSMKRGMVLTISLWTDSVAQCLWLDSDYPVTADASKPGVSRGSCSTDSGLPKDVIAKQADASVTFSNIRIGDIGSTVKGIKATSTAGAATKAAAGETTTESAKEETGTQEEETDTKATAESTKDDASKETPATESTETPKAAETPEAADTPESSETPKAAETYEGADTPESSETPKAADTPESSETPKAADTPESSETSKTAETPESSETSKTAETSEGTDTPASETKEGTDTQVQSATSTSASTSSCKRRRE</sequence>
<feature type="compositionally biased region" description="Low complexity" evidence="10">
    <location>
        <begin position="584"/>
        <end position="609"/>
    </location>
</feature>
<evidence type="ECO:0000256" key="11">
    <source>
        <dbReference type="SAM" id="SignalP"/>
    </source>
</evidence>
<comment type="catalytic activity">
    <reaction evidence="1">
        <text>Hydrolysis of (1-&gt;4)-beta-D-glucosidic linkages in cellulose and cellotetraose, releasing cellobiose from the non-reducing ends of the chains.</text>
        <dbReference type="EC" id="3.2.1.91"/>
    </reaction>
</comment>
<dbReference type="Gene3D" id="2.70.100.10">
    <property type="entry name" value="Glycoside hydrolase, family 7, domain"/>
    <property type="match status" value="1"/>
</dbReference>
<feature type="compositionally biased region" description="Low complexity" evidence="10">
    <location>
        <begin position="629"/>
        <end position="639"/>
    </location>
</feature>
<evidence type="ECO:0000256" key="8">
    <source>
        <dbReference type="ARBA" id="ARBA00023295"/>
    </source>
</evidence>
<dbReference type="VEuPathDB" id="FungiDB:DD237_005489"/>
<dbReference type="FunFam" id="2.70.100.10:FF:000001">
    <property type="entry name" value="Glucanase"/>
    <property type="match status" value="1"/>
</dbReference>
<dbReference type="PANTHER" id="PTHR33753:SF2">
    <property type="entry name" value="GLYCOSIDE HYDROLASE FAMILY 7 PROTEIN"/>
    <property type="match status" value="1"/>
</dbReference>
<dbReference type="GO" id="GO:0016162">
    <property type="term" value="F:cellulose 1,4-beta-cellobiosidase activity"/>
    <property type="evidence" value="ECO:0007669"/>
    <property type="project" value="UniProtKB-EC"/>
</dbReference>
<keyword evidence="7" id="KW-0119">Carbohydrate metabolism</keyword>
<evidence type="ECO:0000313" key="14">
    <source>
        <dbReference type="Proteomes" id="UP000282087"/>
    </source>
</evidence>
<dbReference type="Proteomes" id="UP000286097">
    <property type="component" value="Unassembled WGS sequence"/>
</dbReference>
<evidence type="ECO:0000313" key="12">
    <source>
        <dbReference type="EMBL" id="RMX63785.1"/>
    </source>
</evidence>
<dbReference type="GO" id="GO:0030245">
    <property type="term" value="P:cellulose catabolic process"/>
    <property type="evidence" value="ECO:0007669"/>
    <property type="project" value="UniProtKB-KW"/>
</dbReference>
<comment type="similarity">
    <text evidence="2">Belongs to the glycosyl hydrolase 7 (cellulase C) family.</text>
</comment>
<dbReference type="PRINTS" id="PR00734">
    <property type="entry name" value="GLHYDRLASE7"/>
</dbReference>
<feature type="compositionally biased region" description="Basic and acidic residues" evidence="10">
    <location>
        <begin position="506"/>
        <end position="520"/>
    </location>
</feature>
<proteinExistence type="inferred from homology"/>
<feature type="chain" id="PRO_5033798239" description="cellulose 1,4-beta-cellobiosidase (non-reducing end)" evidence="11">
    <location>
        <begin position="26"/>
        <end position="645"/>
    </location>
</feature>
<accession>A0A3M6V9W6</accession>
<keyword evidence="8" id="KW-0326">Glycosidase</keyword>
<dbReference type="EC" id="3.2.1.91" evidence="3"/>
<dbReference type="STRING" id="542832.A0A3M6V9W6"/>
<protein>
    <recommendedName>
        <fullName evidence="3">cellulose 1,4-beta-cellobiosidase (non-reducing end)</fullName>
        <ecNumber evidence="3">3.2.1.91</ecNumber>
    </recommendedName>
</protein>
<gene>
    <name evidence="13" type="ORF">DD237_005489</name>
    <name evidence="12" type="ORF">DD238_005122</name>
</gene>
<dbReference type="PANTHER" id="PTHR33753">
    <property type="entry name" value="1,4-BETA-D-GLUCAN CELLOBIOHYDROLASE B"/>
    <property type="match status" value="1"/>
</dbReference>
<evidence type="ECO:0000256" key="3">
    <source>
        <dbReference type="ARBA" id="ARBA00012561"/>
    </source>
</evidence>
<dbReference type="InterPro" id="IPR013320">
    <property type="entry name" value="ConA-like_dom_sf"/>
</dbReference>
<feature type="compositionally biased region" description="Low complexity" evidence="10">
    <location>
        <begin position="521"/>
        <end position="545"/>
    </location>
</feature>
<reference evidence="14 15" key="1">
    <citation type="submission" date="2018-06" db="EMBL/GenBank/DDBJ databases">
        <title>Comparative genomics of downy mildews reveals potential adaptations to biotrophy.</title>
        <authorList>
            <person name="Fletcher K."/>
            <person name="Klosterman S.J."/>
            <person name="Derevnina L."/>
            <person name="Martin F."/>
            <person name="Koike S."/>
            <person name="Reyes Chin-Wo S."/>
            <person name="Mou B."/>
            <person name="Michelmore R."/>
        </authorList>
    </citation>
    <scope>NUCLEOTIDE SEQUENCE [LARGE SCALE GENOMIC DNA]</scope>
    <source>
        <strain evidence="13 15">R13</strain>
        <strain evidence="12 14">R14</strain>
    </source>
</reference>
<dbReference type="OrthoDB" id="412382at2759"/>
<dbReference type="EMBL" id="QKXF01000267">
    <property type="protein sequence ID" value="RQM13311.1"/>
    <property type="molecule type" value="Genomic_DNA"/>
</dbReference>
<dbReference type="InterPro" id="IPR037019">
    <property type="entry name" value="Glyco_hydro_7_sf"/>
</dbReference>
<dbReference type="Proteomes" id="UP000282087">
    <property type="component" value="Unassembled WGS sequence"/>
</dbReference>
<evidence type="ECO:0000313" key="15">
    <source>
        <dbReference type="Proteomes" id="UP000286097"/>
    </source>
</evidence>
<feature type="signal peptide" evidence="11">
    <location>
        <begin position="1"/>
        <end position="25"/>
    </location>
</feature>
<evidence type="ECO:0000256" key="4">
    <source>
        <dbReference type="ARBA" id="ARBA00022729"/>
    </source>
</evidence>
<comment type="caution">
    <text evidence="12">The sequence shown here is derived from an EMBL/GenBank/DDBJ whole genome shotgun (WGS) entry which is preliminary data.</text>
</comment>
<name>A0A3M6V9W6_9STRA</name>
<evidence type="ECO:0000256" key="7">
    <source>
        <dbReference type="ARBA" id="ARBA00023277"/>
    </source>
</evidence>
<evidence type="ECO:0000256" key="2">
    <source>
        <dbReference type="ARBA" id="ARBA00006044"/>
    </source>
</evidence>
<dbReference type="Pfam" id="PF00840">
    <property type="entry name" value="Glyco_hydro_7"/>
    <property type="match status" value="1"/>
</dbReference>
<feature type="compositionally biased region" description="Low complexity" evidence="10">
    <location>
        <begin position="477"/>
        <end position="492"/>
    </location>
</feature>
<keyword evidence="9" id="KW-0624">Polysaccharide degradation</keyword>